<comment type="caution">
    <text evidence="3">The sequence shown here is derived from an EMBL/GenBank/DDBJ whole genome shotgun (WGS) entry which is preliminary data.</text>
</comment>
<dbReference type="Pfam" id="PF03413">
    <property type="entry name" value="PepSY"/>
    <property type="match status" value="1"/>
</dbReference>
<feature type="domain" description="PepSY" evidence="2">
    <location>
        <begin position="41"/>
        <end position="95"/>
    </location>
</feature>
<dbReference type="Gene3D" id="3.10.450.40">
    <property type="match status" value="1"/>
</dbReference>
<proteinExistence type="predicted"/>
<keyword evidence="4" id="KW-1185">Reference proteome</keyword>
<sequence length="98" mass="11017">MYPCRSLALLILMLLPALPAAAGDDHAQQTARRAVEQGRYVPLEDVVRDALRRHPGKFLEVELDDGVYEVEILRDDGVVVELDYDARNGKLLKTELDD</sequence>
<evidence type="ECO:0000256" key="1">
    <source>
        <dbReference type="SAM" id="SignalP"/>
    </source>
</evidence>
<keyword evidence="1" id="KW-0732">Signal</keyword>
<feature type="signal peptide" evidence="1">
    <location>
        <begin position="1"/>
        <end position="22"/>
    </location>
</feature>
<dbReference type="InterPro" id="IPR025711">
    <property type="entry name" value="PepSY"/>
</dbReference>
<accession>A0A7W3FMJ1</accession>
<name>A0A7W3FMJ1_9GAMM</name>
<evidence type="ECO:0000313" key="3">
    <source>
        <dbReference type="EMBL" id="MBA8682270.1"/>
    </source>
</evidence>
<evidence type="ECO:0000313" key="4">
    <source>
        <dbReference type="Proteomes" id="UP000547058"/>
    </source>
</evidence>
<organism evidence="3 4">
    <name type="scientific">Stenotrophomonas tumulicola</name>
    <dbReference type="NCBI Taxonomy" id="1685415"/>
    <lineage>
        <taxon>Bacteria</taxon>
        <taxon>Pseudomonadati</taxon>
        <taxon>Pseudomonadota</taxon>
        <taxon>Gammaproteobacteria</taxon>
        <taxon>Lysobacterales</taxon>
        <taxon>Lysobacteraceae</taxon>
        <taxon>Stenotrophomonas</taxon>
    </lineage>
</organism>
<dbReference type="EMBL" id="JACGXS010000004">
    <property type="protein sequence ID" value="MBA8682270.1"/>
    <property type="molecule type" value="Genomic_DNA"/>
</dbReference>
<dbReference type="AlphaFoldDB" id="A0A7W3FMJ1"/>
<evidence type="ECO:0000259" key="2">
    <source>
        <dbReference type="Pfam" id="PF03413"/>
    </source>
</evidence>
<gene>
    <name evidence="3" type="ORF">H4O11_10670</name>
</gene>
<dbReference type="Proteomes" id="UP000547058">
    <property type="component" value="Unassembled WGS sequence"/>
</dbReference>
<feature type="chain" id="PRO_5030524379" evidence="1">
    <location>
        <begin position="23"/>
        <end position="98"/>
    </location>
</feature>
<reference evidence="3 4" key="1">
    <citation type="submission" date="2020-08" db="EMBL/GenBank/DDBJ databases">
        <title>Stenotrophomonas tumulicola JCM 30961.</title>
        <authorList>
            <person name="Deng Y."/>
        </authorList>
    </citation>
    <scope>NUCLEOTIDE SEQUENCE [LARGE SCALE GENOMIC DNA]</scope>
    <source>
        <strain evidence="3 4">JCM 30961</strain>
    </source>
</reference>
<protein>
    <submittedName>
        <fullName evidence="3">PepSY domain-containing protein</fullName>
    </submittedName>
</protein>